<sequence length="159" mass="19006">MKRKFRGNQPPKYKNYLEMRSIDQNPKQRYIKFAGNLKLTESISSFQIVHSFCGWSFVFSQQSQIDLDQEINLILVNLNNQIFQKFNDRKQNQKSILIYIGLLFKIQKRKQFQDQFMDQPFKQMVDELKSHNTCQPCLNLESMHLNIKILSDQIIENLL</sequence>
<accession>A0A8S1SX51</accession>
<name>A0A8S1SX51_PAROT</name>
<gene>
    <name evidence="1" type="ORF">POCTA_138.1.T0140445</name>
</gene>
<comment type="caution">
    <text evidence="1">The sequence shown here is derived from an EMBL/GenBank/DDBJ whole genome shotgun (WGS) entry which is preliminary data.</text>
</comment>
<dbReference type="Proteomes" id="UP000683925">
    <property type="component" value="Unassembled WGS sequence"/>
</dbReference>
<evidence type="ECO:0000313" key="2">
    <source>
        <dbReference type="Proteomes" id="UP000683925"/>
    </source>
</evidence>
<reference evidence="1" key="1">
    <citation type="submission" date="2021-01" db="EMBL/GenBank/DDBJ databases">
        <authorList>
            <consortium name="Genoscope - CEA"/>
            <person name="William W."/>
        </authorList>
    </citation>
    <scope>NUCLEOTIDE SEQUENCE</scope>
</reference>
<organism evidence="1 2">
    <name type="scientific">Paramecium octaurelia</name>
    <dbReference type="NCBI Taxonomy" id="43137"/>
    <lineage>
        <taxon>Eukaryota</taxon>
        <taxon>Sar</taxon>
        <taxon>Alveolata</taxon>
        <taxon>Ciliophora</taxon>
        <taxon>Intramacronucleata</taxon>
        <taxon>Oligohymenophorea</taxon>
        <taxon>Peniculida</taxon>
        <taxon>Parameciidae</taxon>
        <taxon>Paramecium</taxon>
    </lineage>
</organism>
<proteinExistence type="predicted"/>
<dbReference type="EMBL" id="CAJJDP010000014">
    <property type="protein sequence ID" value="CAD8143314.1"/>
    <property type="molecule type" value="Genomic_DNA"/>
</dbReference>
<dbReference type="AlphaFoldDB" id="A0A8S1SX51"/>
<protein>
    <submittedName>
        <fullName evidence="1">Uncharacterized protein</fullName>
    </submittedName>
</protein>
<evidence type="ECO:0000313" key="1">
    <source>
        <dbReference type="EMBL" id="CAD8143314.1"/>
    </source>
</evidence>
<keyword evidence="2" id="KW-1185">Reference proteome</keyword>